<dbReference type="RefSeq" id="WP_344088010.1">
    <property type="nucleotide sequence ID" value="NZ_BAAAPO010000052.1"/>
</dbReference>
<dbReference type="PANTHER" id="PTHR43408:SF2">
    <property type="entry name" value="FMN REDUCTASE (NADPH)"/>
    <property type="match status" value="1"/>
</dbReference>
<name>A0ABN2M1R5_9MICO</name>
<evidence type="ECO:0000313" key="5">
    <source>
        <dbReference type="EMBL" id="GAA1806555.1"/>
    </source>
</evidence>
<accession>A0ABN2M1R5</accession>
<dbReference type="Proteomes" id="UP001499938">
    <property type="component" value="Unassembled WGS sequence"/>
</dbReference>
<keyword evidence="3" id="KW-0560">Oxidoreductase</keyword>
<proteinExistence type="predicted"/>
<dbReference type="Gene3D" id="3.40.50.360">
    <property type="match status" value="1"/>
</dbReference>
<evidence type="ECO:0000256" key="1">
    <source>
        <dbReference type="ARBA" id="ARBA00022630"/>
    </source>
</evidence>
<protein>
    <submittedName>
        <fullName evidence="5">NAD(P)H-dependent oxidoreductase</fullName>
    </submittedName>
</protein>
<reference evidence="5 6" key="1">
    <citation type="journal article" date="2019" name="Int. J. Syst. Evol. Microbiol.">
        <title>The Global Catalogue of Microorganisms (GCM) 10K type strain sequencing project: providing services to taxonomists for standard genome sequencing and annotation.</title>
        <authorList>
            <consortium name="The Broad Institute Genomics Platform"/>
            <consortium name="The Broad Institute Genome Sequencing Center for Infectious Disease"/>
            <person name="Wu L."/>
            <person name="Ma J."/>
        </authorList>
    </citation>
    <scope>NUCLEOTIDE SEQUENCE [LARGE SCALE GENOMIC DNA]</scope>
    <source>
        <strain evidence="5 6">JCM 15592</strain>
    </source>
</reference>
<dbReference type="InterPro" id="IPR005025">
    <property type="entry name" value="FMN_Rdtase-like_dom"/>
</dbReference>
<keyword evidence="2" id="KW-0288">FMN</keyword>
<evidence type="ECO:0000313" key="6">
    <source>
        <dbReference type="Proteomes" id="UP001499938"/>
    </source>
</evidence>
<dbReference type="Pfam" id="PF03358">
    <property type="entry name" value="FMN_red"/>
    <property type="match status" value="1"/>
</dbReference>
<gene>
    <name evidence="5" type="ORF">GCM10009811_32670</name>
</gene>
<organism evidence="5 6">
    <name type="scientific">Nostocoides veronense</name>
    <dbReference type="NCBI Taxonomy" id="330836"/>
    <lineage>
        <taxon>Bacteria</taxon>
        <taxon>Bacillati</taxon>
        <taxon>Actinomycetota</taxon>
        <taxon>Actinomycetes</taxon>
        <taxon>Micrococcales</taxon>
        <taxon>Intrasporangiaceae</taxon>
        <taxon>Nostocoides</taxon>
    </lineage>
</organism>
<sequence>MDPFVITIISAGLRVPSSTRLLADQIGREAREAIAGSLSPDTPIQVRHIEVREHAHAIADALLTGFPAGQLREALADVVAADALIVVSPTFQASFSGLFKSFVDLIEMDQLRGTPVLLAATGGTERHSLVIEHALRPLFAHLGAFPVPTGVYAATADFGGDYAPALAARVTRAAQELARLAAGGSTSGSSLRRPPVDEFAQVNPFAALLAAAGQE</sequence>
<dbReference type="InterPro" id="IPR051814">
    <property type="entry name" value="NAD(P)H-dep_FMN_reductase"/>
</dbReference>
<keyword evidence="1" id="KW-0285">Flavoprotein</keyword>
<evidence type="ECO:0000256" key="2">
    <source>
        <dbReference type="ARBA" id="ARBA00022643"/>
    </source>
</evidence>
<dbReference type="EMBL" id="BAAAPO010000052">
    <property type="protein sequence ID" value="GAA1806555.1"/>
    <property type="molecule type" value="Genomic_DNA"/>
</dbReference>
<dbReference type="InterPro" id="IPR029039">
    <property type="entry name" value="Flavoprotein-like_sf"/>
</dbReference>
<dbReference type="InterPro" id="IPR023932">
    <property type="entry name" value="CE1759_FMN_reduct"/>
</dbReference>
<keyword evidence="6" id="KW-1185">Reference proteome</keyword>
<dbReference type="PANTHER" id="PTHR43408">
    <property type="entry name" value="FMN REDUCTASE (NADPH)"/>
    <property type="match status" value="1"/>
</dbReference>
<evidence type="ECO:0000259" key="4">
    <source>
        <dbReference type="Pfam" id="PF03358"/>
    </source>
</evidence>
<comment type="caution">
    <text evidence="5">The sequence shown here is derived from an EMBL/GenBank/DDBJ whole genome shotgun (WGS) entry which is preliminary data.</text>
</comment>
<dbReference type="SUPFAM" id="SSF52218">
    <property type="entry name" value="Flavoproteins"/>
    <property type="match status" value="1"/>
</dbReference>
<evidence type="ECO:0000256" key="3">
    <source>
        <dbReference type="ARBA" id="ARBA00023002"/>
    </source>
</evidence>
<feature type="domain" description="NADPH-dependent FMN reductase-like" evidence="4">
    <location>
        <begin position="6"/>
        <end position="155"/>
    </location>
</feature>
<dbReference type="NCBIfam" id="TIGR04037">
    <property type="entry name" value="LLM_duo_CE1759"/>
    <property type="match status" value="1"/>
</dbReference>